<evidence type="ECO:0000256" key="2">
    <source>
        <dbReference type="ARBA" id="ARBA00022692"/>
    </source>
</evidence>
<reference evidence="7 8" key="1">
    <citation type="journal article" date="2014" name="PLoS ONE">
        <title>Physiological and genomic features of a novel sulfur-oxidizing gammaproteobacterium belonging to a previously uncultivated symbiotic lineage isolated from a hydrothermal vent.</title>
        <authorList>
            <person name="Nunoura T."/>
            <person name="Takaki Y."/>
            <person name="Kazama H."/>
            <person name="Kakuta J."/>
            <person name="Shimamura S."/>
            <person name="Makita H."/>
            <person name="Hirai M."/>
            <person name="Miyazaki M."/>
            <person name="Takai K."/>
        </authorList>
    </citation>
    <scope>NUCLEOTIDE SEQUENCE [LARGE SCALE GENOMIC DNA]</scope>
    <source>
        <strain evidence="7 8">Hiromi1</strain>
    </source>
</reference>
<dbReference type="EMBL" id="AP012273">
    <property type="protein sequence ID" value="BAO45225.1"/>
    <property type="molecule type" value="Genomic_DNA"/>
</dbReference>
<keyword evidence="4 5" id="KW-0472">Membrane</keyword>
<evidence type="ECO:0000256" key="5">
    <source>
        <dbReference type="SAM" id="Phobius"/>
    </source>
</evidence>
<dbReference type="GO" id="GO:0016020">
    <property type="term" value="C:membrane"/>
    <property type="evidence" value="ECO:0007669"/>
    <property type="project" value="UniProtKB-SubCell"/>
</dbReference>
<gene>
    <name evidence="7" type="ORF">TBH_C2314</name>
</gene>
<evidence type="ECO:0000259" key="6">
    <source>
        <dbReference type="Pfam" id="PF12698"/>
    </source>
</evidence>
<name>A0A7U6GKA7_9GAMM</name>
<keyword evidence="3 5" id="KW-1133">Transmembrane helix</keyword>
<evidence type="ECO:0000256" key="3">
    <source>
        <dbReference type="ARBA" id="ARBA00022989"/>
    </source>
</evidence>
<dbReference type="AlphaFoldDB" id="A0A7U6GKA7"/>
<comment type="subcellular location">
    <subcellularLocation>
        <location evidence="1">Membrane</location>
        <topology evidence="1">Multi-pass membrane protein</topology>
    </subcellularLocation>
</comment>
<evidence type="ECO:0000313" key="7">
    <source>
        <dbReference type="EMBL" id="BAO45225.1"/>
    </source>
</evidence>
<organism evidence="7 8">
    <name type="scientific">Thiolapillus brandeum</name>
    <dbReference type="NCBI Taxonomy" id="1076588"/>
    <lineage>
        <taxon>Bacteria</taxon>
        <taxon>Pseudomonadati</taxon>
        <taxon>Pseudomonadota</taxon>
        <taxon>Gammaproteobacteria</taxon>
        <taxon>Chromatiales</taxon>
        <taxon>Sedimenticolaceae</taxon>
        <taxon>Thiolapillus</taxon>
    </lineage>
</organism>
<feature type="domain" description="ABC-2 type transporter transmembrane" evidence="6">
    <location>
        <begin position="69"/>
        <end position="187"/>
    </location>
</feature>
<dbReference type="InterPro" id="IPR013525">
    <property type="entry name" value="ABC2_TM"/>
</dbReference>
<evidence type="ECO:0000256" key="4">
    <source>
        <dbReference type="ARBA" id="ARBA00023136"/>
    </source>
</evidence>
<feature type="transmembrane region" description="Helical" evidence="5">
    <location>
        <begin position="145"/>
        <end position="165"/>
    </location>
</feature>
<dbReference type="PANTHER" id="PTHR43471">
    <property type="entry name" value="ABC TRANSPORTER PERMEASE"/>
    <property type="match status" value="1"/>
</dbReference>
<evidence type="ECO:0000256" key="1">
    <source>
        <dbReference type="ARBA" id="ARBA00004141"/>
    </source>
</evidence>
<dbReference type="GO" id="GO:0140359">
    <property type="term" value="F:ABC-type transporter activity"/>
    <property type="evidence" value="ECO:0007669"/>
    <property type="project" value="InterPro"/>
</dbReference>
<feature type="transmembrane region" description="Helical" evidence="5">
    <location>
        <begin position="219"/>
        <end position="238"/>
    </location>
</feature>
<protein>
    <submittedName>
        <fullName evidence="7">ABC-2 type transporter permease</fullName>
    </submittedName>
</protein>
<dbReference type="Pfam" id="PF12698">
    <property type="entry name" value="ABC2_membrane_3"/>
    <property type="match status" value="1"/>
</dbReference>
<proteinExistence type="predicted"/>
<keyword evidence="2 5" id="KW-0812">Transmembrane</keyword>
<feature type="transmembrane region" description="Helical" evidence="5">
    <location>
        <begin position="177"/>
        <end position="199"/>
    </location>
</feature>
<evidence type="ECO:0000313" key="8">
    <source>
        <dbReference type="Proteomes" id="UP000031631"/>
    </source>
</evidence>
<dbReference type="RefSeq" id="WP_052470145.1">
    <property type="nucleotide sequence ID" value="NZ_AP012273.1"/>
</dbReference>
<dbReference type="Proteomes" id="UP000031631">
    <property type="component" value="Chromosome"/>
</dbReference>
<feature type="transmembrane region" description="Helical" evidence="5">
    <location>
        <begin position="12"/>
        <end position="35"/>
    </location>
</feature>
<dbReference type="KEGG" id="tbn:TBH_C2314"/>
<keyword evidence="8" id="KW-1185">Reference proteome</keyword>
<feature type="transmembrane region" description="Helical" evidence="5">
    <location>
        <begin position="112"/>
        <end position="133"/>
    </location>
</feature>
<accession>A0A7U6GKA7</accession>
<feature type="transmembrane region" description="Helical" evidence="5">
    <location>
        <begin position="55"/>
        <end position="80"/>
    </location>
</feature>
<sequence>MILAIAMREVRGIYVSLVGWAALAVAQLLLAWLLFSQLEVYQKILPGLVKTGSPLGLGDLVISPTLSSTALLLIILIPLLGMGSLGDEKRSGRIHLLLSSPVPPLQLVLGKWLGLLLAALPLLLLAIAMAITLGLGSSLDMGRLAASFLGLLLLSAMAAAITLWLSSLNEQPLSTAALAWGIMFLLWLLDASPASSLSVASLNGHLSPFFQGLVRSSDLIYFTAISLAALGLCTHRLWRMGGGR</sequence>